<accession>A0A0L0FQE2</accession>
<evidence type="ECO:0000313" key="2">
    <source>
        <dbReference type="Proteomes" id="UP000054560"/>
    </source>
</evidence>
<dbReference type="EMBL" id="KQ242428">
    <property type="protein sequence ID" value="KNC78761.1"/>
    <property type="molecule type" value="Genomic_DNA"/>
</dbReference>
<sequence>MDTSHEIVHCPHNSVKTTTREAEGDLKAEEATIVEEDFLNEAVFKIQDKAAILLVTTRGLSHIGRPPKTNEEDSTDDLEIEDVEDTKIMDLKIDINMLILHLQIKILQTVCS</sequence>
<organism evidence="1 2">
    <name type="scientific">Sphaeroforma arctica JP610</name>
    <dbReference type="NCBI Taxonomy" id="667725"/>
    <lineage>
        <taxon>Eukaryota</taxon>
        <taxon>Ichthyosporea</taxon>
        <taxon>Ichthyophonida</taxon>
        <taxon>Sphaeroforma</taxon>
    </lineage>
</organism>
<protein>
    <submittedName>
        <fullName evidence="1">Uncharacterized protein</fullName>
    </submittedName>
</protein>
<keyword evidence="2" id="KW-1185">Reference proteome</keyword>
<dbReference type="AlphaFoldDB" id="A0A0L0FQE2"/>
<proteinExistence type="predicted"/>
<reference evidence="1 2" key="1">
    <citation type="submission" date="2011-02" db="EMBL/GenBank/DDBJ databases">
        <title>The Genome Sequence of Sphaeroforma arctica JP610.</title>
        <authorList>
            <consortium name="The Broad Institute Genome Sequencing Platform"/>
            <person name="Russ C."/>
            <person name="Cuomo C."/>
            <person name="Young S.K."/>
            <person name="Zeng Q."/>
            <person name="Gargeya S."/>
            <person name="Alvarado L."/>
            <person name="Berlin A."/>
            <person name="Chapman S.B."/>
            <person name="Chen Z."/>
            <person name="Freedman E."/>
            <person name="Gellesch M."/>
            <person name="Goldberg J."/>
            <person name="Griggs A."/>
            <person name="Gujja S."/>
            <person name="Heilman E."/>
            <person name="Heiman D."/>
            <person name="Howarth C."/>
            <person name="Mehta T."/>
            <person name="Neiman D."/>
            <person name="Pearson M."/>
            <person name="Roberts A."/>
            <person name="Saif S."/>
            <person name="Shea T."/>
            <person name="Shenoy N."/>
            <person name="Sisk P."/>
            <person name="Stolte C."/>
            <person name="Sykes S."/>
            <person name="White J."/>
            <person name="Yandava C."/>
            <person name="Burger G."/>
            <person name="Gray M.W."/>
            <person name="Holland P.W.H."/>
            <person name="King N."/>
            <person name="Lang F.B.F."/>
            <person name="Roger A.J."/>
            <person name="Ruiz-Trillo I."/>
            <person name="Haas B."/>
            <person name="Nusbaum C."/>
            <person name="Birren B."/>
        </authorList>
    </citation>
    <scope>NUCLEOTIDE SEQUENCE [LARGE SCALE GENOMIC DNA]</scope>
    <source>
        <strain evidence="1 2">JP610</strain>
    </source>
</reference>
<dbReference type="RefSeq" id="XP_014152663.1">
    <property type="nucleotide sequence ID" value="XM_014297188.1"/>
</dbReference>
<dbReference type="GeneID" id="25909320"/>
<gene>
    <name evidence="1" type="ORF">SARC_08816</name>
</gene>
<dbReference type="Proteomes" id="UP000054560">
    <property type="component" value="Unassembled WGS sequence"/>
</dbReference>
<name>A0A0L0FQE2_9EUKA</name>
<evidence type="ECO:0000313" key="1">
    <source>
        <dbReference type="EMBL" id="KNC78761.1"/>
    </source>
</evidence>